<keyword evidence="2" id="KW-1185">Reference proteome</keyword>
<organism evidence="1 2">
    <name type="scientific">Hibiscus sabdariffa</name>
    <name type="common">roselle</name>
    <dbReference type="NCBI Taxonomy" id="183260"/>
    <lineage>
        <taxon>Eukaryota</taxon>
        <taxon>Viridiplantae</taxon>
        <taxon>Streptophyta</taxon>
        <taxon>Embryophyta</taxon>
        <taxon>Tracheophyta</taxon>
        <taxon>Spermatophyta</taxon>
        <taxon>Magnoliopsida</taxon>
        <taxon>eudicotyledons</taxon>
        <taxon>Gunneridae</taxon>
        <taxon>Pentapetalae</taxon>
        <taxon>rosids</taxon>
        <taxon>malvids</taxon>
        <taxon>Malvales</taxon>
        <taxon>Malvaceae</taxon>
        <taxon>Malvoideae</taxon>
        <taxon>Hibiscus</taxon>
    </lineage>
</organism>
<evidence type="ECO:0000313" key="1">
    <source>
        <dbReference type="EMBL" id="KAK9043753.1"/>
    </source>
</evidence>
<proteinExistence type="predicted"/>
<accession>A0ABR2U208</accession>
<name>A0ABR2U208_9ROSI</name>
<dbReference type="Proteomes" id="UP001396334">
    <property type="component" value="Unassembled WGS sequence"/>
</dbReference>
<evidence type="ECO:0000313" key="2">
    <source>
        <dbReference type="Proteomes" id="UP001396334"/>
    </source>
</evidence>
<evidence type="ECO:0008006" key="3">
    <source>
        <dbReference type="Google" id="ProtNLM"/>
    </source>
</evidence>
<reference evidence="1 2" key="1">
    <citation type="journal article" date="2024" name="G3 (Bethesda)">
        <title>Genome assembly of Hibiscus sabdariffa L. provides insights into metabolisms of medicinal natural products.</title>
        <authorList>
            <person name="Kim T."/>
        </authorList>
    </citation>
    <scope>NUCLEOTIDE SEQUENCE [LARGE SCALE GENOMIC DNA]</scope>
    <source>
        <strain evidence="1">TK-2024</strain>
        <tissue evidence="1">Old leaves</tissue>
    </source>
</reference>
<comment type="caution">
    <text evidence="1">The sequence shown here is derived from an EMBL/GenBank/DDBJ whole genome shotgun (WGS) entry which is preliminary data.</text>
</comment>
<sequence length="133" mass="14518">MLQYGRLPTLCYGCGLIGNLVHACSNEKLTPETKLQYGDWLRYLPSTTQTRSSRPQGHIHYHAANTSVNPPTPISGTKMVNTGKEVFEESVHSSKEASNVNVANMVSDLPDPLDGLLNEEDISTALDILAPTH</sequence>
<gene>
    <name evidence="1" type="ORF">V6N11_072085</name>
</gene>
<dbReference type="EMBL" id="JBBPBN010000003">
    <property type="protein sequence ID" value="KAK9043753.1"/>
    <property type="molecule type" value="Genomic_DNA"/>
</dbReference>
<protein>
    <recommendedName>
        <fullName evidence="3">Zinc knuckle CX2CX4HX4C domain-containing protein</fullName>
    </recommendedName>
</protein>